<keyword evidence="6 8" id="KW-0472">Membrane</keyword>
<evidence type="ECO:0000256" key="4">
    <source>
        <dbReference type="ARBA" id="ARBA00022692"/>
    </source>
</evidence>
<proteinExistence type="inferred from homology"/>
<keyword evidence="5 8" id="KW-1133">Transmembrane helix</keyword>
<evidence type="ECO:0000256" key="2">
    <source>
        <dbReference type="ARBA" id="ARBA00022475"/>
    </source>
</evidence>
<sequence length="287" mass="31379">MPEERKVPVIPNPRPRSRSNRKLLSFLFIFFITVLIILFFQSSLSRISDIQIEGNELIPTDSIGQAAGIVAGDRFFATSSRAIEQRIKKLPMVKSAQVVKHFPGSIHIQVQEYPKVAFQITADGTKEAVLADGAVVTLKDGAFPLDKPILTGWSDDDPNKAALCKVLGDIPVGALADISEIKPDPSESYPDKIKLYTRSDFEVYTTITYLPEKIDKLPAYIASLEEENITSGMIRMLEVDDHAPFDTENNQNSGKSQTGGGSTKAAGESPTPKTTPQSTPKGNTRDS</sequence>
<keyword evidence="12" id="KW-1185">Reference proteome</keyword>
<evidence type="ECO:0000313" key="12">
    <source>
        <dbReference type="Proteomes" id="UP001649230"/>
    </source>
</evidence>
<dbReference type="InterPro" id="IPR013685">
    <property type="entry name" value="POTRA_FtsQ_type"/>
</dbReference>
<evidence type="ECO:0000256" key="1">
    <source>
        <dbReference type="ARBA" id="ARBA00004370"/>
    </source>
</evidence>
<evidence type="ECO:0000256" key="7">
    <source>
        <dbReference type="ARBA" id="ARBA00023306"/>
    </source>
</evidence>
<dbReference type="EMBL" id="CP090978">
    <property type="protein sequence ID" value="UJF35140.1"/>
    <property type="molecule type" value="Genomic_DNA"/>
</dbReference>
<dbReference type="Gene3D" id="3.40.50.10960">
    <property type="match status" value="1"/>
</dbReference>
<evidence type="ECO:0000256" key="9">
    <source>
        <dbReference type="SAM" id="MobiDB-lite"/>
    </source>
</evidence>
<gene>
    <name evidence="8" type="primary">divIB</name>
    <name evidence="11" type="ORF">L0M14_08425</name>
</gene>
<protein>
    <recommendedName>
        <fullName evidence="8">Cell division protein DivIB</fullName>
    </recommendedName>
</protein>
<keyword evidence="2 8" id="KW-1003">Cell membrane</keyword>
<keyword evidence="4 8" id="KW-0812">Transmembrane</keyword>
<comment type="subcellular location">
    <subcellularLocation>
        <location evidence="8">Cell membrane</location>
        <topology evidence="8">Single-pass type II membrane protein</topology>
    </subcellularLocation>
    <subcellularLocation>
        <location evidence="1">Membrane</location>
    </subcellularLocation>
    <text evidence="8">Localizes to the division septum.</text>
</comment>
<dbReference type="Pfam" id="PF08478">
    <property type="entry name" value="POTRA_1"/>
    <property type="match status" value="1"/>
</dbReference>
<dbReference type="HAMAP" id="MF_00912">
    <property type="entry name" value="DivIB"/>
    <property type="match status" value="1"/>
</dbReference>
<keyword evidence="7 8" id="KW-0131">Cell cycle</keyword>
<dbReference type="PANTHER" id="PTHR37820">
    <property type="entry name" value="CELL DIVISION PROTEIN DIVIB"/>
    <property type="match status" value="1"/>
</dbReference>
<organism evidence="11 12">
    <name type="scientific">Paenibacillus hexagrammi</name>
    <dbReference type="NCBI Taxonomy" id="2908839"/>
    <lineage>
        <taxon>Bacteria</taxon>
        <taxon>Bacillati</taxon>
        <taxon>Bacillota</taxon>
        <taxon>Bacilli</taxon>
        <taxon>Bacillales</taxon>
        <taxon>Paenibacillaceae</taxon>
        <taxon>Paenibacillus</taxon>
    </lineage>
</organism>
<reference evidence="11 12" key="1">
    <citation type="journal article" date="2024" name="Int. J. Syst. Evol. Microbiol.">
        <title>Paenibacillus hexagrammi sp. nov., a novel bacterium isolated from the gut content of Hexagrammos agrammus.</title>
        <authorList>
            <person name="Jung H.K."/>
            <person name="Kim D.G."/>
            <person name="Zin H."/>
            <person name="Park J."/>
            <person name="Jung H."/>
            <person name="Kim Y.O."/>
            <person name="Kong H.J."/>
            <person name="Kim J.W."/>
            <person name="Kim Y.S."/>
        </authorList>
    </citation>
    <scope>NUCLEOTIDE SEQUENCE [LARGE SCALE GENOMIC DNA]</scope>
    <source>
        <strain evidence="11 12">YPD9-1</strain>
    </source>
</reference>
<dbReference type="PANTHER" id="PTHR37820:SF1">
    <property type="entry name" value="CELL DIVISION PROTEIN FTSQ"/>
    <property type="match status" value="1"/>
</dbReference>
<dbReference type="Proteomes" id="UP001649230">
    <property type="component" value="Chromosome"/>
</dbReference>
<feature type="domain" description="POTRA" evidence="10">
    <location>
        <begin position="45"/>
        <end position="113"/>
    </location>
</feature>
<comment type="function">
    <text evidence="8">Cell division protein that may be involved in stabilizing or promoting the assembly of the division complex.</text>
</comment>
<keyword evidence="3 8" id="KW-0132">Cell division</keyword>
<evidence type="ECO:0000256" key="5">
    <source>
        <dbReference type="ARBA" id="ARBA00022989"/>
    </source>
</evidence>
<evidence type="ECO:0000259" key="10">
    <source>
        <dbReference type="PROSITE" id="PS51779"/>
    </source>
</evidence>
<dbReference type="Gene3D" id="3.10.20.310">
    <property type="entry name" value="membrane protein fhac"/>
    <property type="match status" value="1"/>
</dbReference>
<dbReference type="InterPro" id="IPR050487">
    <property type="entry name" value="FtsQ_DivIB"/>
</dbReference>
<feature type="compositionally biased region" description="Low complexity" evidence="9">
    <location>
        <begin position="269"/>
        <end position="281"/>
    </location>
</feature>
<dbReference type="RefSeq" id="WP_235121712.1">
    <property type="nucleotide sequence ID" value="NZ_CP090978.1"/>
</dbReference>
<dbReference type="InterPro" id="IPR026580">
    <property type="entry name" value="DivIB"/>
</dbReference>
<feature type="transmembrane region" description="Helical" evidence="8">
    <location>
        <begin position="23"/>
        <end position="40"/>
    </location>
</feature>
<comment type="similarity">
    <text evidence="8">Belongs to the FtsQ/DivIB family. DivIB subfamily.</text>
</comment>
<evidence type="ECO:0000313" key="11">
    <source>
        <dbReference type="EMBL" id="UJF35140.1"/>
    </source>
</evidence>
<feature type="region of interest" description="Disordered" evidence="9">
    <location>
        <begin position="244"/>
        <end position="287"/>
    </location>
</feature>
<dbReference type="PROSITE" id="PS51779">
    <property type="entry name" value="POTRA"/>
    <property type="match status" value="1"/>
</dbReference>
<evidence type="ECO:0000256" key="3">
    <source>
        <dbReference type="ARBA" id="ARBA00022618"/>
    </source>
</evidence>
<dbReference type="InterPro" id="IPR034746">
    <property type="entry name" value="POTRA"/>
</dbReference>
<name>A0ABY3SPT3_9BACL</name>
<accession>A0ABY3SPT3</accession>
<evidence type="ECO:0000256" key="8">
    <source>
        <dbReference type="HAMAP-Rule" id="MF_00912"/>
    </source>
</evidence>
<evidence type="ECO:0000256" key="6">
    <source>
        <dbReference type="ARBA" id="ARBA00023136"/>
    </source>
</evidence>